<reference evidence="4 5" key="1">
    <citation type="submission" date="2020-07" db="EMBL/GenBank/DDBJ databases">
        <title>Sequencing the genomes of 1000 actinobacteria strains.</title>
        <authorList>
            <person name="Klenk H.-P."/>
        </authorList>
    </citation>
    <scope>NUCLEOTIDE SEQUENCE [LARGE SCALE GENOMIC DNA]</scope>
    <source>
        <strain evidence="4 5">DSM 100723</strain>
    </source>
</reference>
<feature type="transmembrane region" description="Helical" evidence="2">
    <location>
        <begin position="52"/>
        <end position="74"/>
    </location>
</feature>
<name>A0A7W3P4A9_9ACTN</name>
<organism evidence="4 5">
    <name type="scientific">Microlunatus kandeliicorticis</name>
    <dbReference type="NCBI Taxonomy" id="1759536"/>
    <lineage>
        <taxon>Bacteria</taxon>
        <taxon>Bacillati</taxon>
        <taxon>Actinomycetota</taxon>
        <taxon>Actinomycetes</taxon>
        <taxon>Propionibacteriales</taxon>
        <taxon>Propionibacteriaceae</taxon>
        <taxon>Microlunatus</taxon>
    </lineage>
</organism>
<dbReference type="InterPro" id="IPR000757">
    <property type="entry name" value="Beta-glucanase-like"/>
</dbReference>
<gene>
    <name evidence="4" type="ORF">FHX74_000239</name>
</gene>
<dbReference type="InterPro" id="IPR013320">
    <property type="entry name" value="ConA-like_dom_sf"/>
</dbReference>
<dbReference type="PANTHER" id="PTHR10963:SF60">
    <property type="entry name" value="GRAM-NEGATIVE BACTERIA-BINDING PROTEIN 1-RELATED"/>
    <property type="match status" value="1"/>
</dbReference>
<evidence type="ECO:0000259" key="3">
    <source>
        <dbReference type="PROSITE" id="PS51762"/>
    </source>
</evidence>
<dbReference type="Gene3D" id="2.60.120.200">
    <property type="match status" value="1"/>
</dbReference>
<dbReference type="PANTHER" id="PTHR10963">
    <property type="entry name" value="GLYCOSYL HYDROLASE-RELATED"/>
    <property type="match status" value="1"/>
</dbReference>
<dbReference type="EMBL" id="JACGWT010000001">
    <property type="protein sequence ID" value="MBA8792645.1"/>
    <property type="molecule type" value="Genomic_DNA"/>
</dbReference>
<evidence type="ECO:0000313" key="4">
    <source>
        <dbReference type="EMBL" id="MBA8792645.1"/>
    </source>
</evidence>
<dbReference type="Pfam" id="PF00722">
    <property type="entry name" value="Glyco_hydro_16"/>
    <property type="match status" value="1"/>
</dbReference>
<protein>
    <submittedName>
        <fullName evidence="4">Beta-glucanase (GH16 family)</fullName>
    </submittedName>
</protein>
<dbReference type="GO" id="GO:0004553">
    <property type="term" value="F:hydrolase activity, hydrolyzing O-glycosyl compounds"/>
    <property type="evidence" value="ECO:0007669"/>
    <property type="project" value="InterPro"/>
</dbReference>
<keyword evidence="2" id="KW-1133">Transmembrane helix</keyword>
<dbReference type="RefSeq" id="WP_182558271.1">
    <property type="nucleotide sequence ID" value="NZ_JACGWT010000001.1"/>
</dbReference>
<dbReference type="AlphaFoldDB" id="A0A7W3P4A9"/>
<dbReference type="InterPro" id="IPR050546">
    <property type="entry name" value="Glycosyl_Hydrlase_16"/>
</dbReference>
<feature type="region of interest" description="Disordered" evidence="1">
    <location>
        <begin position="1"/>
        <end position="47"/>
    </location>
</feature>
<dbReference type="CDD" id="cd00413">
    <property type="entry name" value="Glyco_hydrolase_16"/>
    <property type="match status" value="1"/>
</dbReference>
<sequence length="300" mass="33040">MPDTGLISRPDGPPRYSALGSPGPDFRAPQPPQPPAAPSTPGPRPRRRWRRALLSVAVLLLAMAISSTVTVVVMRSVYAQGWREVFREDFDTPVPAGQFPGTTYAKRFTVYPDGWSDTSGKGRYAPSKVLSVADGSLRWTMQNPDGTPLGAAVLPTLPTYGQIYGRYTVRFRADAVPGYGLAFLLWPDSEKWPRDGEIDFPEGPLDGKMKAVAHYATEKGTFKEFDTDAGFNSWHTATIEWSPDLVTFTLDGSIVGQSTTMVPTRSMHWVLQTGTDALRQPALHSKATIEVDWLEAEAWR</sequence>
<dbReference type="Proteomes" id="UP000523079">
    <property type="component" value="Unassembled WGS sequence"/>
</dbReference>
<proteinExistence type="predicted"/>
<dbReference type="SUPFAM" id="SSF49899">
    <property type="entry name" value="Concanavalin A-like lectins/glucanases"/>
    <property type="match status" value="1"/>
</dbReference>
<dbReference type="GO" id="GO:0005975">
    <property type="term" value="P:carbohydrate metabolic process"/>
    <property type="evidence" value="ECO:0007669"/>
    <property type="project" value="InterPro"/>
</dbReference>
<feature type="compositionally biased region" description="Pro residues" evidence="1">
    <location>
        <begin position="29"/>
        <end position="43"/>
    </location>
</feature>
<keyword evidence="2" id="KW-0472">Membrane</keyword>
<evidence type="ECO:0000313" key="5">
    <source>
        <dbReference type="Proteomes" id="UP000523079"/>
    </source>
</evidence>
<keyword evidence="5" id="KW-1185">Reference proteome</keyword>
<feature type="domain" description="GH16" evidence="3">
    <location>
        <begin position="87"/>
        <end position="300"/>
    </location>
</feature>
<accession>A0A7W3P4A9</accession>
<evidence type="ECO:0000256" key="2">
    <source>
        <dbReference type="SAM" id="Phobius"/>
    </source>
</evidence>
<comment type="caution">
    <text evidence="4">The sequence shown here is derived from an EMBL/GenBank/DDBJ whole genome shotgun (WGS) entry which is preliminary data.</text>
</comment>
<dbReference type="PROSITE" id="PS51762">
    <property type="entry name" value="GH16_2"/>
    <property type="match status" value="1"/>
</dbReference>
<evidence type="ECO:0000256" key="1">
    <source>
        <dbReference type="SAM" id="MobiDB-lite"/>
    </source>
</evidence>
<keyword evidence="2" id="KW-0812">Transmembrane</keyword>